<organism evidence="3 4">
    <name type="scientific">Fusarium pseudograminearum (strain CS3096)</name>
    <name type="common">Wheat and barley crown-rot fungus</name>
    <dbReference type="NCBI Taxonomy" id="1028729"/>
    <lineage>
        <taxon>Eukaryota</taxon>
        <taxon>Fungi</taxon>
        <taxon>Dikarya</taxon>
        <taxon>Ascomycota</taxon>
        <taxon>Pezizomycotina</taxon>
        <taxon>Sordariomycetes</taxon>
        <taxon>Hypocreomycetidae</taxon>
        <taxon>Hypocreales</taxon>
        <taxon>Nectriaceae</taxon>
        <taxon>Fusarium</taxon>
    </lineage>
</organism>
<dbReference type="CDD" id="cd19481">
    <property type="entry name" value="RecA-like_protease"/>
    <property type="match status" value="1"/>
</dbReference>
<dbReference type="PANTHER" id="PTHR46411:SF2">
    <property type="entry name" value="AAA+ ATPASE DOMAIN-CONTAINING PROTEIN"/>
    <property type="match status" value="1"/>
</dbReference>
<comment type="caution">
    <text evidence="3">The sequence shown here is derived from an EMBL/GenBank/DDBJ whole genome shotgun (WGS) entry which is preliminary data.</text>
</comment>
<dbReference type="HOGENOM" id="CLU_004471_4_2_1"/>
<dbReference type="Pfam" id="PF00004">
    <property type="entry name" value="AAA"/>
    <property type="match status" value="1"/>
</dbReference>
<proteinExistence type="predicted"/>
<dbReference type="GO" id="GO:0016887">
    <property type="term" value="F:ATP hydrolysis activity"/>
    <property type="evidence" value="ECO:0007669"/>
    <property type="project" value="InterPro"/>
</dbReference>
<dbReference type="InterPro" id="IPR027417">
    <property type="entry name" value="P-loop_NTPase"/>
</dbReference>
<dbReference type="SMART" id="SM00382">
    <property type="entry name" value="AAA"/>
    <property type="match status" value="1"/>
</dbReference>
<feature type="compositionally biased region" description="Polar residues" evidence="1">
    <location>
        <begin position="91"/>
        <end position="101"/>
    </location>
</feature>
<dbReference type="InterPro" id="IPR056599">
    <property type="entry name" value="AAA_lid_fung"/>
</dbReference>
<dbReference type="eggNOG" id="KOG0742">
    <property type="taxonomic scope" value="Eukaryota"/>
</dbReference>
<accession>K3VFH8</accession>
<evidence type="ECO:0000256" key="1">
    <source>
        <dbReference type="SAM" id="MobiDB-lite"/>
    </source>
</evidence>
<dbReference type="GO" id="GO:0005524">
    <property type="term" value="F:ATP binding"/>
    <property type="evidence" value="ECO:0007669"/>
    <property type="project" value="InterPro"/>
</dbReference>
<dbReference type="Proteomes" id="UP000007978">
    <property type="component" value="Chromosome 1"/>
</dbReference>
<dbReference type="EMBL" id="AFNW01000187">
    <property type="protein sequence ID" value="EKJ72927.1"/>
    <property type="molecule type" value="Genomic_DNA"/>
</dbReference>
<protein>
    <recommendedName>
        <fullName evidence="2">AAA+ ATPase domain-containing protein</fullName>
    </recommendedName>
</protein>
<evidence type="ECO:0000313" key="4">
    <source>
        <dbReference type="Proteomes" id="UP000007978"/>
    </source>
</evidence>
<reference evidence="3 4" key="1">
    <citation type="journal article" date="2012" name="PLoS Pathog.">
        <title>Comparative pathogenomics reveals horizontally acquired novel virulence genes in fungi infecting cereal hosts.</title>
        <authorList>
            <person name="Gardiner D.M."/>
            <person name="McDonald M.C."/>
            <person name="Covarelli L."/>
            <person name="Solomon P.S."/>
            <person name="Rusu A.G."/>
            <person name="Marshall M."/>
            <person name="Kazan K."/>
            <person name="Chakraborty S."/>
            <person name="McDonald B.A."/>
            <person name="Manners J.M."/>
        </authorList>
    </citation>
    <scope>NUCLEOTIDE SEQUENCE [LARGE SCALE GENOMIC DNA]</scope>
    <source>
        <strain evidence="3 4">CS3096</strain>
    </source>
</reference>
<dbReference type="PANTHER" id="PTHR46411">
    <property type="entry name" value="FAMILY ATPASE, PUTATIVE-RELATED"/>
    <property type="match status" value="1"/>
</dbReference>
<dbReference type="SUPFAM" id="SSF52540">
    <property type="entry name" value="P-loop containing nucleoside triphosphate hydrolases"/>
    <property type="match status" value="1"/>
</dbReference>
<dbReference type="InterPro" id="IPR003593">
    <property type="entry name" value="AAA+_ATPase"/>
</dbReference>
<feature type="region of interest" description="Disordered" evidence="1">
    <location>
        <begin position="85"/>
        <end position="149"/>
    </location>
</feature>
<feature type="domain" description="AAA+ ATPase" evidence="2">
    <location>
        <begin position="784"/>
        <end position="911"/>
    </location>
</feature>
<dbReference type="Gene3D" id="3.40.50.300">
    <property type="entry name" value="P-loop containing nucleotide triphosphate hydrolases"/>
    <property type="match status" value="1"/>
</dbReference>
<dbReference type="OrthoDB" id="10042665at2759"/>
<sequence>MYWFICVCDKDSSAEASPLVKIPQQAKEKSPQRLIELGSWTPNISTQERNDFQESVQLSQLISHILPNDEFQARAARAWTRVLRDEDNTEQESASEQGLDTQESDETSSNDGDTGNNYIIDTDANDNDNSDSEPNYIDIDNESEDQSTTSTLNLETAIEYVQKGYSLAEEENNLGEDLGEDLGDDDLGDDLDTDTTWRFVRHITISRDQTHASGFDKERLAALLEQDWRDIDQYTHNYDQYKQHTGLVPSIELTPGSGSNHALQDYQLQLMLLEQQNKRRLMMARQEMDAIMGGGSSTKDSTIPSLPTTQLEDMGDNGKDYAPANHVQIAQIQQEIERLSKIQNTLKSTTWLVLHKIKGDETTYIADPSWAPKQGQAPYFRGNSPLANESEYLKHRSDAAFVVYRHYDPTFQAKDIRKARDEGLPLPYPKPAWEVVQPLSEQMIAALDEFVDSHPTFRDKFPGWRSTDPINSPFLFWYCYRAATDLQAMDEPHSKQMTLLTEWIDKNYSEMHAAVEDKFSQGYVSEATMPFFIRPGEVLVSMNERGISGHIAESWPAQGLTNYASPSHPNGPRKVTQRWSVGAWSYGYDGKFYKNSTVLTISLEFDEDSPDVSIAEVNILPIRFGNKDFRAKLERRGRTMWACKGRNLIAYNDISENNLSSEGERYMIDFNTYKQLHSDSHKFKMAYPSLTNPYRKEMEPSVMECDEPPEGAELFVFPSTVVGYNLRQKKWQDLQIDWIQELHWNKQAFRHLVIDEETKDIIQALVTSKLETEQTTDLIQGKGNGLIILLHGGPGTGKTFTAESVAELAEKPLFRVTCGDIGTKPEEVEKYLESVLHLGKIWGCVVLLDEADVFLEQRTLTDLERNALVSVFLRVLEYYEGILILTSNRVGTFDEAFKSRIQLSLHYESLSKSQRRTIWTNFLQRLQTLEKTAVVRPITDRKRKYEIEQDINFDDIERHLGDLAEEEMNGRQIRNAITTARQLAKFKNESMTYRHLEHVIKISRKFDKYLEKVRDSYSDDQVAREEGIRFYHTSCSFLARLCFDYTHSFCLWCSLAVTTLSESTTTILPVSSSTETSLLDTTLASQAIETSEIETETVTTVTASATSVETTTVDGETSTTLLDTTITTEATTTTADRITATAAETTTTAAAGCPQVTVLANPTPIFSSSEGKVFDDEQRTVVIPFDVGVFGASSSTLYVSVNGLLTLGRAPNTASFNAALPAQSLPEVAIMPYWSDLLVFPNLCGSGIAYEIYDTSRGQTFTVEYYVGIYGSPVGEHFTISLYKDYPGLVRYVYYKTSRHGSSATVGVQNGMFKSQYSYNAEDSIPDRFWVEIDTSAIHEVTTSDGDL</sequence>
<gene>
    <name evidence="3" type="ORF">FPSE_06973</name>
</gene>
<name>K3VFH8_FUSPC</name>
<keyword evidence="4" id="KW-1185">Reference proteome</keyword>
<evidence type="ECO:0000259" key="2">
    <source>
        <dbReference type="SMART" id="SM00382"/>
    </source>
</evidence>
<dbReference type="InterPro" id="IPR003959">
    <property type="entry name" value="ATPase_AAA_core"/>
</dbReference>
<evidence type="ECO:0000313" key="3">
    <source>
        <dbReference type="EMBL" id="EKJ72927.1"/>
    </source>
</evidence>
<dbReference type="RefSeq" id="XP_009258366.1">
    <property type="nucleotide sequence ID" value="XM_009260091.1"/>
</dbReference>
<dbReference type="Pfam" id="PF23232">
    <property type="entry name" value="AAA_lid_13"/>
    <property type="match status" value="1"/>
</dbReference>
<dbReference type="KEGG" id="fpu:FPSE_06973"/>
<dbReference type="GeneID" id="20365591"/>